<evidence type="ECO:0000259" key="4">
    <source>
        <dbReference type="Pfam" id="PF00150"/>
    </source>
</evidence>
<dbReference type="PROSITE" id="PS00659">
    <property type="entry name" value="GLYCOSYL_HYDROL_F5"/>
    <property type="match status" value="1"/>
</dbReference>
<evidence type="ECO:0000256" key="1">
    <source>
        <dbReference type="ARBA" id="ARBA00022801"/>
    </source>
</evidence>
<feature type="region of interest" description="Disordered" evidence="3">
    <location>
        <begin position="1"/>
        <end position="26"/>
    </location>
</feature>
<evidence type="ECO:0000313" key="5">
    <source>
        <dbReference type="EMBL" id="PWC26568.1"/>
    </source>
</evidence>
<dbReference type="OrthoDB" id="6769681at2"/>
<dbReference type="Gene3D" id="3.20.20.80">
    <property type="entry name" value="Glycosidases"/>
    <property type="match status" value="1"/>
</dbReference>
<dbReference type="InterPro" id="IPR001547">
    <property type="entry name" value="Glyco_hydro_5"/>
</dbReference>
<dbReference type="SUPFAM" id="SSF51445">
    <property type="entry name" value="(Trans)glycosidases"/>
    <property type="match status" value="1"/>
</dbReference>
<dbReference type="PANTHER" id="PTHR34142">
    <property type="entry name" value="ENDO-BETA-1,4-GLUCANASE A"/>
    <property type="match status" value="1"/>
</dbReference>
<accession>A0A2U1UY34</accession>
<organism evidence="5 6">
    <name type="scientific">Teichococcus aestuarii</name>
    <dbReference type="NCBI Taxonomy" id="568898"/>
    <lineage>
        <taxon>Bacteria</taxon>
        <taxon>Pseudomonadati</taxon>
        <taxon>Pseudomonadota</taxon>
        <taxon>Alphaproteobacteria</taxon>
        <taxon>Acetobacterales</taxon>
        <taxon>Roseomonadaceae</taxon>
        <taxon>Roseomonas</taxon>
    </lineage>
</organism>
<dbReference type="EMBL" id="PDOA01000031">
    <property type="protein sequence ID" value="PWC26568.1"/>
    <property type="molecule type" value="Genomic_DNA"/>
</dbReference>
<dbReference type="InterPro" id="IPR018087">
    <property type="entry name" value="Glyco_hydro_5_CS"/>
</dbReference>
<evidence type="ECO:0000256" key="2">
    <source>
        <dbReference type="ARBA" id="ARBA00023295"/>
    </source>
</evidence>
<keyword evidence="1" id="KW-0378">Hydrolase</keyword>
<evidence type="ECO:0000313" key="6">
    <source>
        <dbReference type="Proteomes" id="UP000245048"/>
    </source>
</evidence>
<keyword evidence="2" id="KW-0326">Glycosidase</keyword>
<dbReference type="Proteomes" id="UP000245048">
    <property type="component" value="Unassembled WGS sequence"/>
</dbReference>
<dbReference type="InterPro" id="IPR017853">
    <property type="entry name" value="GH"/>
</dbReference>
<dbReference type="GO" id="GO:0009251">
    <property type="term" value="P:glucan catabolic process"/>
    <property type="evidence" value="ECO:0007669"/>
    <property type="project" value="TreeGrafter"/>
</dbReference>
<dbReference type="AlphaFoldDB" id="A0A2U1UY34"/>
<protein>
    <recommendedName>
        <fullName evidence="4">Glycoside hydrolase family 5 domain-containing protein</fullName>
    </recommendedName>
</protein>
<dbReference type="Pfam" id="PF00150">
    <property type="entry name" value="Cellulase"/>
    <property type="match status" value="1"/>
</dbReference>
<dbReference type="GO" id="GO:0004553">
    <property type="term" value="F:hydrolase activity, hydrolyzing O-glycosyl compounds"/>
    <property type="evidence" value="ECO:0007669"/>
    <property type="project" value="InterPro"/>
</dbReference>
<evidence type="ECO:0000256" key="3">
    <source>
        <dbReference type="SAM" id="MobiDB-lite"/>
    </source>
</evidence>
<sequence length="689" mass="74208">MTRGANGRRWPEPMPPRFLPDRSRHDGPFGVARRSLAALLATGVLAPRTSQARGATPAWVRPLEASHQALVVDLPFSRIHDPAGVIGAAPPGRPLAGLLEVRRDVPLAYAEARDGTLVAFPAHAPRITDCGLLMEPESRQLALSPMNPNSWRRWDTVRTMDLGSAVHPAFRAARMMSAARHAGCEFTGDLPPGQPVSVRIWLMIGSSGRFRVAARAADGAEAFFEGARSSVLFTSAHDRAGRFSAIQVLPRQGGLTEISFVFHPGKERATRLRLTPASDDGAAHLDVLGAQVEAGEAGCSSWIPETGMMRPADEVRLSPRLLRGTGEGGRVLARGAGLALAPSGLLSAQCPAQLTRLALFPNGIAPQEEQEWHHGGPFLAGVNLAGLEFGTERPGERDRPGGYFAGQEAQIPAFRRQGFTAFRIPVLWERLQPELGGSFDRRYLAYLNAIIDEAGSMGGHAVIDCHNYMRRLVRGRPRIIGEDPAVPATEFARFWAALAVIYRNNPGVVFNLMNEPYEVDLGALAVTYNRTIGAIRQQGARNLILLSGTHYSGAHAWRSSGSADALSNIVDPADNIAFDVHQYLDADHSGRSASCVAGRGGALLEPFTSWARRIGARGFLGEFSAGPGVDCTAELSTLLSYMAANRDVWMGWTYWAAGLGWADDDPFAIAPGASGKPQLALLSRYARQE</sequence>
<comment type="caution">
    <text evidence="5">The sequence shown here is derived from an EMBL/GenBank/DDBJ whole genome shotgun (WGS) entry which is preliminary data.</text>
</comment>
<dbReference type="PANTHER" id="PTHR34142:SF1">
    <property type="entry name" value="GLYCOSIDE HYDROLASE FAMILY 5 DOMAIN-CONTAINING PROTEIN"/>
    <property type="match status" value="1"/>
</dbReference>
<proteinExistence type="predicted"/>
<feature type="domain" description="Glycoside hydrolase family 5" evidence="4">
    <location>
        <begin position="406"/>
        <end position="657"/>
    </location>
</feature>
<reference evidence="6" key="1">
    <citation type="submission" date="2017-10" db="EMBL/GenBank/DDBJ databases">
        <authorList>
            <person name="Toshchakov S.V."/>
            <person name="Goeva M.A."/>
        </authorList>
    </citation>
    <scope>NUCLEOTIDE SEQUENCE [LARGE SCALE GENOMIC DNA]</scope>
    <source>
        <strain evidence="6">JR1/69-1-13</strain>
    </source>
</reference>
<keyword evidence="6" id="KW-1185">Reference proteome</keyword>
<name>A0A2U1UY34_9PROT</name>
<gene>
    <name evidence="5" type="ORF">CR165_22475</name>
</gene>